<reference evidence="2" key="1">
    <citation type="submission" date="2021-01" db="EMBL/GenBank/DDBJ databases">
        <authorList>
            <person name="Corre E."/>
            <person name="Pelletier E."/>
            <person name="Niang G."/>
            <person name="Scheremetjew M."/>
            <person name="Finn R."/>
            <person name="Kale V."/>
            <person name="Holt S."/>
            <person name="Cochrane G."/>
            <person name="Meng A."/>
            <person name="Brown T."/>
            <person name="Cohen L."/>
        </authorList>
    </citation>
    <scope>NUCLEOTIDE SEQUENCE</scope>
</reference>
<keyword evidence="1" id="KW-0472">Membrane</keyword>
<sequence>METWSSTTFGESSAIQVSADSVLPPPDVLVVTVITFVMSILLMNVLISVLGNQYNREYALAWTSFVQRRANAILDIASAGQGTRTTISFLRHCKGRRIPSAAEREAQRHKRLVDGSKAVRRSRQSSRLVKDMNLAGARQAYFWYSVVPTREELREGTGLTTMTASRAY</sequence>
<organism evidence="2">
    <name type="scientific">Noctiluca scintillans</name>
    <name type="common">Sea sparkle</name>
    <name type="synonym">Red tide dinoflagellate</name>
    <dbReference type="NCBI Taxonomy" id="2966"/>
    <lineage>
        <taxon>Eukaryota</taxon>
        <taxon>Sar</taxon>
        <taxon>Alveolata</taxon>
        <taxon>Dinophyceae</taxon>
        <taxon>Noctilucales</taxon>
        <taxon>Noctilucaceae</taxon>
        <taxon>Noctiluca</taxon>
    </lineage>
</organism>
<feature type="transmembrane region" description="Helical" evidence="1">
    <location>
        <begin position="28"/>
        <end position="50"/>
    </location>
</feature>
<keyword evidence="1" id="KW-1133">Transmembrane helix</keyword>
<protein>
    <submittedName>
        <fullName evidence="2">Uncharacterized protein</fullName>
    </submittedName>
</protein>
<gene>
    <name evidence="2" type="ORF">NSCI0253_LOCUS37507</name>
</gene>
<evidence type="ECO:0000313" key="2">
    <source>
        <dbReference type="EMBL" id="CAD8863152.1"/>
    </source>
</evidence>
<evidence type="ECO:0000256" key="1">
    <source>
        <dbReference type="SAM" id="Phobius"/>
    </source>
</evidence>
<dbReference type="AlphaFoldDB" id="A0A7S1ARV6"/>
<keyword evidence="1" id="KW-0812">Transmembrane</keyword>
<accession>A0A7S1ARV6</accession>
<proteinExistence type="predicted"/>
<dbReference type="EMBL" id="HBFQ01052638">
    <property type="protein sequence ID" value="CAD8863152.1"/>
    <property type="molecule type" value="Transcribed_RNA"/>
</dbReference>
<name>A0A7S1ARV6_NOCSC</name>